<reference evidence="4" key="1">
    <citation type="submission" date="2021-03" db="EMBL/GenBank/DDBJ databases">
        <authorList>
            <person name="Wang G."/>
        </authorList>
    </citation>
    <scope>NUCLEOTIDE SEQUENCE</scope>
    <source>
        <strain evidence="4">KCTC 12899</strain>
    </source>
</reference>
<dbReference type="InterPro" id="IPR000182">
    <property type="entry name" value="GNAT_dom"/>
</dbReference>
<feature type="domain" description="N-acetyltransferase" evidence="3">
    <location>
        <begin position="17"/>
        <end position="178"/>
    </location>
</feature>
<evidence type="ECO:0000313" key="5">
    <source>
        <dbReference type="Proteomes" id="UP000664417"/>
    </source>
</evidence>
<dbReference type="RefSeq" id="WP_207861507.1">
    <property type="nucleotide sequence ID" value="NZ_JAFREP010000025.1"/>
</dbReference>
<keyword evidence="1" id="KW-0808">Transferase</keyword>
<dbReference type="PANTHER" id="PTHR43072">
    <property type="entry name" value="N-ACETYLTRANSFERASE"/>
    <property type="match status" value="1"/>
</dbReference>
<keyword evidence="2" id="KW-0012">Acyltransferase</keyword>
<organism evidence="4 5">
    <name type="scientific">Acanthopleuribacter pedis</name>
    <dbReference type="NCBI Taxonomy" id="442870"/>
    <lineage>
        <taxon>Bacteria</taxon>
        <taxon>Pseudomonadati</taxon>
        <taxon>Acidobacteriota</taxon>
        <taxon>Holophagae</taxon>
        <taxon>Acanthopleuribacterales</taxon>
        <taxon>Acanthopleuribacteraceae</taxon>
        <taxon>Acanthopleuribacter</taxon>
    </lineage>
</organism>
<dbReference type="Proteomes" id="UP000664417">
    <property type="component" value="Unassembled WGS sequence"/>
</dbReference>
<evidence type="ECO:0000313" key="4">
    <source>
        <dbReference type="EMBL" id="MBO1321533.1"/>
    </source>
</evidence>
<protein>
    <submittedName>
        <fullName evidence="4">N-acetyltransferase</fullName>
    </submittedName>
</protein>
<keyword evidence="5" id="KW-1185">Reference proteome</keyword>
<name>A0A8J7QN87_9BACT</name>
<dbReference type="Pfam" id="PF13302">
    <property type="entry name" value="Acetyltransf_3"/>
    <property type="match status" value="1"/>
</dbReference>
<dbReference type="PROSITE" id="PS51186">
    <property type="entry name" value="GNAT"/>
    <property type="match status" value="1"/>
</dbReference>
<dbReference type="SUPFAM" id="SSF55729">
    <property type="entry name" value="Acyl-CoA N-acyltransferases (Nat)"/>
    <property type="match status" value="1"/>
</dbReference>
<evidence type="ECO:0000256" key="1">
    <source>
        <dbReference type="ARBA" id="ARBA00022679"/>
    </source>
</evidence>
<dbReference type="InterPro" id="IPR016181">
    <property type="entry name" value="Acyl_CoA_acyltransferase"/>
</dbReference>
<evidence type="ECO:0000256" key="2">
    <source>
        <dbReference type="ARBA" id="ARBA00023315"/>
    </source>
</evidence>
<proteinExistence type="predicted"/>
<dbReference type="PANTHER" id="PTHR43072:SF23">
    <property type="entry name" value="UPF0039 PROTEIN C11D3.02C"/>
    <property type="match status" value="1"/>
</dbReference>
<dbReference type="GO" id="GO:0016747">
    <property type="term" value="F:acyltransferase activity, transferring groups other than amino-acyl groups"/>
    <property type="evidence" value="ECO:0007669"/>
    <property type="project" value="InterPro"/>
</dbReference>
<dbReference type="EMBL" id="JAFREP010000025">
    <property type="protein sequence ID" value="MBO1321533.1"/>
    <property type="molecule type" value="Genomic_DNA"/>
</dbReference>
<dbReference type="Gene3D" id="3.40.630.30">
    <property type="match status" value="1"/>
</dbReference>
<sequence>MTVITTDEFEIGLPEGHLLRDAAAEDAAAVAEIYNQAVRRGGATMDTVEKTEAVIQAQLRRLDAREFLLVLEGKGVMLGWGAIKRYSDREGYRFACETSVYIHIAYLRRGYGSLVKRALIARSRRLGYRHLVAKVFAENQASIDCNLKLGFEVVGTQKQIGFMGGRWHDVVIMQFIQPHEPEAGSAW</sequence>
<dbReference type="AlphaFoldDB" id="A0A8J7QN87"/>
<comment type="caution">
    <text evidence="4">The sequence shown here is derived from an EMBL/GenBank/DDBJ whole genome shotgun (WGS) entry which is preliminary data.</text>
</comment>
<gene>
    <name evidence="4" type="ORF">J3U88_23845</name>
</gene>
<accession>A0A8J7QN87</accession>
<evidence type="ECO:0000259" key="3">
    <source>
        <dbReference type="PROSITE" id="PS51186"/>
    </source>
</evidence>